<comment type="similarity">
    <text evidence="4">In the N-terminal section; belongs to the formiminotransferase family.</text>
</comment>
<evidence type="ECO:0000256" key="17">
    <source>
        <dbReference type="ARBA" id="ARBA00025506"/>
    </source>
</evidence>
<dbReference type="Gene3D" id="3.30.990.10">
    <property type="entry name" value="Formiminotransferase, N-terminal subdomain"/>
    <property type="match status" value="1"/>
</dbReference>
<dbReference type="EC" id="4.3.1.4" evidence="7"/>
<dbReference type="FunFam" id="1.20.120.680:FF:000001">
    <property type="entry name" value="Formimidoyltransferase cyclodeaminase"/>
    <property type="match status" value="1"/>
</dbReference>
<dbReference type="Proteomes" id="UP000199608">
    <property type="component" value="Unassembled WGS sequence"/>
</dbReference>
<feature type="domain" description="Formiminotransferase N-terminal subdomain" evidence="21">
    <location>
        <begin position="14"/>
        <end position="191"/>
    </location>
</feature>
<sequence length="551" mass="61105">MVSIMVKKGAGMKKIVECVPNFSEGRNKKTIDAIADAIRQTKGCRLLDIDAGNSTNRTVYTFVGSPEAVVEGALSAAVVARQKIDMQTHQGEHHRLGALDVCPFVPVANVTMEECVDISKEFGRRLAENMGIPVYLYEESASLEYRKKLSQIRDGQYEGLKDKIITKEWKPDFGPVKFIPEWGATVTGARFFLIAYNVNLLSTPNQAQRIALNLREAGRGKDKPGRLKAVKGMGWYVDDYNFAQVTVNLKNYNLTPPHLLFEEVKKDADKLNIAVAGSEIVGLVPLEAILMAAEYYIEKEHLFVLEEDQKVRLAIERLGLNSVALFNPKEKIIEYIIAEEKNEPLAGLTMRKFIEEVASRSSAPGGGSVAAAVAAMGVALGSMVAKLTLGVRKFEHLDTKMRDLIPPLHHAAKDLIPLIDADTHAFKKYVQALGLPEETRVQKDFKLETLQQGLKTAVEVPFTTMKIADAVWEAMIETARYGNMASKSDVQVGAMALKTGILGAYQNVVINLPEIMDKRFKDKTLKQAKDMKTRAEHKCKKILEILDSRTS</sequence>
<dbReference type="InterPro" id="IPR007044">
    <property type="entry name" value="Cyclodeamin/CycHdrlase"/>
</dbReference>
<evidence type="ECO:0000256" key="7">
    <source>
        <dbReference type="ARBA" id="ARBA00012998"/>
    </source>
</evidence>
<dbReference type="PANTHER" id="PTHR12234:SF0">
    <property type="entry name" value="FORMIMIDOYLTRANSFERASE-CYCLODEAMINASE"/>
    <property type="match status" value="1"/>
</dbReference>
<dbReference type="PANTHER" id="PTHR12234">
    <property type="entry name" value="FORMIMINOTRANSFERASE-CYCLODEAMINASE"/>
    <property type="match status" value="1"/>
</dbReference>
<evidence type="ECO:0000256" key="13">
    <source>
        <dbReference type="ARBA" id="ARBA00023034"/>
    </source>
</evidence>
<dbReference type="GO" id="GO:0019557">
    <property type="term" value="P:L-histidine catabolic process to glutamate and formate"/>
    <property type="evidence" value="ECO:0007669"/>
    <property type="project" value="UniProtKB-UniPathway"/>
</dbReference>
<evidence type="ECO:0000256" key="15">
    <source>
        <dbReference type="ARBA" id="ARBA00023239"/>
    </source>
</evidence>
<keyword evidence="14" id="KW-0206">Cytoskeleton</keyword>
<feature type="domain" description="Formiminotransferase C-terminal subdomain" evidence="20">
    <location>
        <begin position="192"/>
        <end position="336"/>
    </location>
</feature>
<dbReference type="InterPro" id="IPR013802">
    <property type="entry name" value="Formiminotransferase_C"/>
</dbReference>
<evidence type="ECO:0000256" key="18">
    <source>
        <dbReference type="ARBA" id="ARBA00025915"/>
    </source>
</evidence>
<keyword evidence="11" id="KW-0369">Histidine metabolism</keyword>
<dbReference type="FunFam" id="3.30.990.10:FF:000001">
    <property type="entry name" value="Formimidoyltransferase cyclodeaminase"/>
    <property type="match status" value="1"/>
</dbReference>
<reference evidence="23" key="1">
    <citation type="submission" date="2016-10" db="EMBL/GenBank/DDBJ databases">
        <authorList>
            <person name="Varghese N."/>
            <person name="Submissions S."/>
        </authorList>
    </citation>
    <scope>NUCLEOTIDE SEQUENCE [LARGE SCALE GENOMIC DNA]</scope>
    <source>
        <strain evidence="23">DSM 3384</strain>
    </source>
</reference>
<dbReference type="InterPro" id="IPR037070">
    <property type="entry name" value="Formiminotransferase_C_sf"/>
</dbReference>
<keyword evidence="9" id="KW-0963">Cytoplasm</keyword>
<evidence type="ECO:0000256" key="11">
    <source>
        <dbReference type="ARBA" id="ARBA00022808"/>
    </source>
</evidence>
<evidence type="ECO:0000256" key="6">
    <source>
        <dbReference type="ARBA" id="ARBA00012252"/>
    </source>
</evidence>
<keyword evidence="16" id="KW-0511">Multifunctional enzyme</keyword>
<dbReference type="InterPro" id="IPR012886">
    <property type="entry name" value="Formiminotransferase_N"/>
</dbReference>
<dbReference type="InterPro" id="IPR051623">
    <property type="entry name" value="FTCD"/>
</dbReference>
<dbReference type="EC" id="2.1.2.5" evidence="6"/>
<evidence type="ECO:0000256" key="3">
    <source>
        <dbReference type="ARBA" id="ARBA00005082"/>
    </source>
</evidence>
<evidence type="ECO:0000256" key="19">
    <source>
        <dbReference type="ARBA" id="ARBA00030029"/>
    </source>
</evidence>
<comment type="similarity">
    <text evidence="5">In the C-terminal section; belongs to the cyclodeaminase/cyclohydrolase family.</text>
</comment>
<evidence type="ECO:0000256" key="1">
    <source>
        <dbReference type="ARBA" id="ARBA00004114"/>
    </source>
</evidence>
<dbReference type="GO" id="GO:0030409">
    <property type="term" value="F:glutamate formimidoyltransferase activity"/>
    <property type="evidence" value="ECO:0007669"/>
    <property type="project" value="UniProtKB-EC"/>
</dbReference>
<organism evidence="22 23">
    <name type="scientific">Desulfobacula phenolica</name>
    <dbReference type="NCBI Taxonomy" id="90732"/>
    <lineage>
        <taxon>Bacteria</taxon>
        <taxon>Pseudomonadati</taxon>
        <taxon>Thermodesulfobacteriota</taxon>
        <taxon>Desulfobacteria</taxon>
        <taxon>Desulfobacterales</taxon>
        <taxon>Desulfobacteraceae</taxon>
        <taxon>Desulfobacula</taxon>
    </lineage>
</organism>
<dbReference type="GO" id="GO:0005542">
    <property type="term" value="F:folic acid binding"/>
    <property type="evidence" value="ECO:0007669"/>
    <property type="project" value="UniProtKB-KW"/>
</dbReference>
<keyword evidence="23" id="KW-1185">Reference proteome</keyword>
<evidence type="ECO:0000256" key="4">
    <source>
        <dbReference type="ARBA" id="ARBA00008297"/>
    </source>
</evidence>
<evidence type="ECO:0000256" key="16">
    <source>
        <dbReference type="ARBA" id="ARBA00023268"/>
    </source>
</evidence>
<dbReference type="GO" id="GO:0005814">
    <property type="term" value="C:centriole"/>
    <property type="evidence" value="ECO:0007669"/>
    <property type="project" value="UniProtKB-SubCell"/>
</dbReference>
<keyword evidence="15" id="KW-0456">Lyase</keyword>
<proteinExistence type="inferred from homology"/>
<dbReference type="GO" id="GO:0030412">
    <property type="term" value="F:formimidoyltetrahydrofolate cyclodeaminase activity"/>
    <property type="evidence" value="ECO:0007669"/>
    <property type="project" value="UniProtKB-EC"/>
</dbReference>
<evidence type="ECO:0000313" key="23">
    <source>
        <dbReference type="Proteomes" id="UP000199608"/>
    </source>
</evidence>
<comment type="subunit">
    <text evidence="18">Homooctamer, including four polyglutamate binding sites. The subunits are arranged as a tetramer of dimers, and form a planar ring-shaped structure.</text>
</comment>
<dbReference type="InterPro" id="IPR037064">
    <property type="entry name" value="Formiminotransferase_N_sf"/>
</dbReference>
<keyword evidence="12" id="KW-0290">Folate-binding</keyword>
<dbReference type="AlphaFoldDB" id="A0A1H2DLR6"/>
<evidence type="ECO:0000313" key="22">
    <source>
        <dbReference type="EMBL" id="SDT83867.1"/>
    </source>
</evidence>
<dbReference type="SUPFAM" id="SSF101262">
    <property type="entry name" value="Methenyltetrahydrofolate cyclohydrolase-like"/>
    <property type="match status" value="1"/>
</dbReference>
<dbReference type="GO" id="GO:0019556">
    <property type="term" value="P:L-histidine catabolic process to glutamate and formamide"/>
    <property type="evidence" value="ECO:0007669"/>
    <property type="project" value="UniProtKB-UniPathway"/>
</dbReference>
<dbReference type="SUPFAM" id="SSF55116">
    <property type="entry name" value="Formiminotransferase domain of formiminotransferase-cyclodeaminase"/>
    <property type="match status" value="2"/>
</dbReference>
<evidence type="ECO:0000256" key="12">
    <source>
        <dbReference type="ARBA" id="ARBA00022954"/>
    </source>
</evidence>
<keyword evidence="13" id="KW-0333">Golgi apparatus</keyword>
<dbReference type="Pfam" id="PF02971">
    <property type="entry name" value="FTCD"/>
    <property type="match status" value="1"/>
</dbReference>
<evidence type="ECO:0000256" key="5">
    <source>
        <dbReference type="ARBA" id="ARBA00010825"/>
    </source>
</evidence>
<evidence type="ECO:0000259" key="21">
    <source>
        <dbReference type="SMART" id="SM01222"/>
    </source>
</evidence>
<keyword evidence="10 22" id="KW-0808">Transferase</keyword>
<evidence type="ECO:0000256" key="8">
    <source>
        <dbReference type="ARBA" id="ARBA00017787"/>
    </source>
</evidence>
<name>A0A1H2DLR6_9BACT</name>
<dbReference type="NCBIfam" id="TIGR02024">
    <property type="entry name" value="FtcD"/>
    <property type="match status" value="1"/>
</dbReference>
<dbReference type="InterPro" id="IPR022384">
    <property type="entry name" value="FormiminoTrfase_cat_dom_sf"/>
</dbReference>
<dbReference type="SMART" id="SM01221">
    <property type="entry name" value="FTCD"/>
    <property type="match status" value="1"/>
</dbReference>
<dbReference type="EMBL" id="FNLL01000001">
    <property type="protein sequence ID" value="SDT83867.1"/>
    <property type="molecule type" value="Genomic_DNA"/>
</dbReference>
<evidence type="ECO:0000259" key="20">
    <source>
        <dbReference type="SMART" id="SM01221"/>
    </source>
</evidence>
<gene>
    <name evidence="22" type="ORF">SAMN04487931_10145</name>
</gene>
<dbReference type="UniPathway" id="UPA00379">
    <property type="reaction ID" value="UER00555"/>
</dbReference>
<evidence type="ECO:0000256" key="10">
    <source>
        <dbReference type="ARBA" id="ARBA00022679"/>
    </source>
</evidence>
<dbReference type="Gene3D" id="3.30.70.670">
    <property type="entry name" value="Formiminotransferase, C-terminal subdomain"/>
    <property type="match status" value="1"/>
</dbReference>
<evidence type="ECO:0000256" key="14">
    <source>
        <dbReference type="ARBA" id="ARBA00023212"/>
    </source>
</evidence>
<dbReference type="SMART" id="SM01222">
    <property type="entry name" value="FTCD_N"/>
    <property type="match status" value="1"/>
</dbReference>
<dbReference type="Pfam" id="PF07837">
    <property type="entry name" value="FTCD_N"/>
    <property type="match status" value="1"/>
</dbReference>
<dbReference type="InterPro" id="IPR036178">
    <property type="entry name" value="Formintransfe-cycloase-like_sf"/>
</dbReference>
<dbReference type="Pfam" id="PF04961">
    <property type="entry name" value="FTCD_C"/>
    <property type="match status" value="1"/>
</dbReference>
<dbReference type="Gene3D" id="1.20.120.680">
    <property type="entry name" value="Formiminotetrahydrofolate cyclodeaminase monomer, up-and-down helical bundle"/>
    <property type="match status" value="1"/>
</dbReference>
<dbReference type="InterPro" id="IPR004227">
    <property type="entry name" value="Formiminotransferase_cat"/>
</dbReference>
<evidence type="ECO:0000256" key="9">
    <source>
        <dbReference type="ARBA" id="ARBA00022490"/>
    </source>
</evidence>
<comment type="pathway">
    <text evidence="3">Amino-acid degradation; L-histidine degradation into L-glutamate; L-glutamate from N-formimidoyl-L-glutamate (transferase route): step 1/1.</text>
</comment>
<comment type="subcellular location">
    <subcellularLocation>
        <location evidence="1">Cytoplasm</location>
        <location evidence="1">Cytoskeleton</location>
        <location evidence="1">Microtubule organizing center</location>
        <location evidence="1">Centrosome</location>
        <location evidence="1">Centriole</location>
    </subcellularLocation>
    <subcellularLocation>
        <location evidence="2">Golgi apparatus</location>
    </subcellularLocation>
</comment>
<protein>
    <recommendedName>
        <fullName evidence="8">Formimidoyltransferase-cyclodeaminase</fullName>
        <ecNumber evidence="6">2.1.2.5</ecNumber>
        <ecNumber evidence="7">4.3.1.4</ecNumber>
    </recommendedName>
    <alternativeName>
        <fullName evidence="19">Formiminotransferase-cyclodeaminase</fullName>
    </alternativeName>
</protein>
<evidence type="ECO:0000256" key="2">
    <source>
        <dbReference type="ARBA" id="ARBA00004555"/>
    </source>
</evidence>
<accession>A0A1H2DLR6</accession>
<comment type="function">
    <text evidence="17">Folate-dependent enzyme, that displays both transferase and deaminase activity. Serves to channel one-carbon units from formiminoglutamate to the folate pool.</text>
</comment>